<keyword evidence="8" id="KW-1185">Reference proteome</keyword>
<dbReference type="Pfam" id="PF04072">
    <property type="entry name" value="LCM"/>
    <property type="match status" value="1"/>
</dbReference>
<dbReference type="Proteomes" id="UP001240150">
    <property type="component" value="Chromosome"/>
</dbReference>
<dbReference type="PANTHER" id="PTHR43619:SF2">
    <property type="entry name" value="S-ADENOSYL-L-METHIONINE-DEPENDENT METHYLTRANSFERASES SUPERFAMILY PROTEIN"/>
    <property type="match status" value="1"/>
</dbReference>
<sequence length="268" mass="29673">MESGQASKTAYSAARYRAAHQVLEQGSIFRDPLALRLLGADAEDLEQDAPRRGMRLFIAARHRFAEDRLAAAVSRGVRTAVVLGAGLDTFAYRNPHASLQVIEIDHPDTQAWKRERLARAGVAIPPDVRHLGVDFEKESLGDRLDLDGPAFFLWLGVVPYLSDGGFGETLRFVAREPGNEVVFDYAQSPERMPAERRAALEARAARVAKLGEPWLTFFEPEEIAADLDKLGFGEIEDLGPAQLAARFFNRPDIPPETPGGHVLHARRR</sequence>
<name>A0ABY8WMR2_9ACTN</name>
<protein>
    <recommendedName>
        <fullName evidence="6">S-adenosyl-L-methionine-dependent methyltransferase</fullName>
        <ecNumber evidence="6">2.1.1.-</ecNumber>
    </recommendedName>
</protein>
<evidence type="ECO:0000313" key="7">
    <source>
        <dbReference type="EMBL" id="WIM97065.1"/>
    </source>
</evidence>
<dbReference type="InterPro" id="IPR011610">
    <property type="entry name" value="SAM_mthyl_Trfase_ML2640-like"/>
</dbReference>
<dbReference type="NCBIfam" id="TIGR00027">
    <property type="entry name" value="mthyl_TIGR00027"/>
    <property type="match status" value="1"/>
</dbReference>
<organism evidence="7 8">
    <name type="scientific">Actinoplanes oblitus</name>
    <dbReference type="NCBI Taxonomy" id="3040509"/>
    <lineage>
        <taxon>Bacteria</taxon>
        <taxon>Bacillati</taxon>
        <taxon>Actinomycetota</taxon>
        <taxon>Actinomycetes</taxon>
        <taxon>Micromonosporales</taxon>
        <taxon>Micromonosporaceae</taxon>
        <taxon>Actinoplanes</taxon>
    </lineage>
</organism>
<dbReference type="SUPFAM" id="SSF53335">
    <property type="entry name" value="S-adenosyl-L-methionine-dependent methyltransferases"/>
    <property type="match status" value="1"/>
</dbReference>
<evidence type="ECO:0000256" key="4">
    <source>
        <dbReference type="ARBA" id="ARBA00022679"/>
    </source>
</evidence>
<comment type="function">
    <text evidence="1 6">Exhibits S-adenosyl-L-methionine-dependent methyltransferase activity.</text>
</comment>
<evidence type="ECO:0000256" key="6">
    <source>
        <dbReference type="RuleBase" id="RU362030"/>
    </source>
</evidence>
<reference evidence="7 8" key="1">
    <citation type="submission" date="2023-06" db="EMBL/GenBank/DDBJ databases">
        <authorList>
            <person name="Yushchuk O."/>
            <person name="Binda E."/>
            <person name="Ruckert-Reed C."/>
            <person name="Fedorenko V."/>
            <person name="Kalinowski J."/>
            <person name="Marinelli F."/>
        </authorList>
    </citation>
    <scope>NUCLEOTIDE SEQUENCE [LARGE SCALE GENOMIC DNA]</scope>
    <source>
        <strain evidence="7 8">NRRL 3884</strain>
    </source>
</reference>
<dbReference type="GO" id="GO:0032259">
    <property type="term" value="P:methylation"/>
    <property type="evidence" value="ECO:0007669"/>
    <property type="project" value="UniProtKB-KW"/>
</dbReference>
<keyword evidence="5 6" id="KW-0949">S-adenosyl-L-methionine</keyword>
<dbReference type="EC" id="2.1.1.-" evidence="6"/>
<gene>
    <name evidence="7" type="ORF">ACTOB_000556</name>
</gene>
<dbReference type="InterPro" id="IPR029063">
    <property type="entry name" value="SAM-dependent_MTases_sf"/>
</dbReference>
<evidence type="ECO:0000256" key="5">
    <source>
        <dbReference type="ARBA" id="ARBA00022691"/>
    </source>
</evidence>
<evidence type="ECO:0000313" key="8">
    <source>
        <dbReference type="Proteomes" id="UP001240150"/>
    </source>
</evidence>
<dbReference type="PANTHER" id="PTHR43619">
    <property type="entry name" value="S-ADENOSYL-L-METHIONINE-DEPENDENT METHYLTRANSFERASE YKTD-RELATED"/>
    <property type="match status" value="1"/>
</dbReference>
<keyword evidence="3 6" id="KW-0489">Methyltransferase</keyword>
<dbReference type="InterPro" id="IPR007213">
    <property type="entry name" value="Ppm1/Ppm2/Tcmp"/>
</dbReference>
<evidence type="ECO:0000256" key="3">
    <source>
        <dbReference type="ARBA" id="ARBA00022603"/>
    </source>
</evidence>
<accession>A0ABY8WMR2</accession>
<comment type="similarity">
    <text evidence="2 6">Belongs to the UPF0677 family.</text>
</comment>
<evidence type="ECO:0000256" key="1">
    <source>
        <dbReference type="ARBA" id="ARBA00003907"/>
    </source>
</evidence>
<evidence type="ECO:0000256" key="2">
    <source>
        <dbReference type="ARBA" id="ARBA00008138"/>
    </source>
</evidence>
<dbReference type="GO" id="GO:0008168">
    <property type="term" value="F:methyltransferase activity"/>
    <property type="evidence" value="ECO:0007669"/>
    <property type="project" value="UniProtKB-KW"/>
</dbReference>
<keyword evidence="4 7" id="KW-0808">Transferase</keyword>
<proteinExistence type="inferred from homology"/>
<dbReference type="Gene3D" id="3.40.50.150">
    <property type="entry name" value="Vaccinia Virus protein VP39"/>
    <property type="match status" value="1"/>
</dbReference>
<dbReference type="EMBL" id="CP126980">
    <property type="protein sequence ID" value="WIM97065.1"/>
    <property type="molecule type" value="Genomic_DNA"/>
</dbReference>
<dbReference type="RefSeq" id="WP_284918411.1">
    <property type="nucleotide sequence ID" value="NZ_CP126980.1"/>
</dbReference>